<accession>A0A1H6X7Y7</accession>
<sequence>MTFDAKRGEFNLLIGRAKVCASQGEQDPTYYKEAFESLLEAMKILADSCEHDFNYRLDKVFDTSLANIL</sequence>
<dbReference type="RefSeq" id="WP_090901806.1">
    <property type="nucleotide sequence ID" value="NZ_FNYO01000057.1"/>
</dbReference>
<protein>
    <submittedName>
        <fullName evidence="1">Uncharacterized protein</fullName>
    </submittedName>
</protein>
<proteinExistence type="predicted"/>
<reference evidence="1 2" key="1">
    <citation type="submission" date="2016-10" db="EMBL/GenBank/DDBJ databases">
        <authorList>
            <person name="de Groot N.N."/>
        </authorList>
    </citation>
    <scope>NUCLEOTIDE SEQUENCE [LARGE SCALE GENOMIC DNA]</scope>
    <source>
        <strain evidence="1 2">DSM 1041</strain>
    </source>
</reference>
<dbReference type="AlphaFoldDB" id="A0A1H6X7Y7"/>
<dbReference type="EMBL" id="FNYO01000057">
    <property type="protein sequence ID" value="SEJ24166.1"/>
    <property type="molecule type" value="Genomic_DNA"/>
</dbReference>
<evidence type="ECO:0000313" key="1">
    <source>
        <dbReference type="EMBL" id="SEJ24166.1"/>
    </source>
</evidence>
<organism evidence="1 2">
    <name type="scientific">Azotobacter beijerinckii</name>
    <dbReference type="NCBI Taxonomy" id="170623"/>
    <lineage>
        <taxon>Bacteria</taxon>
        <taxon>Pseudomonadati</taxon>
        <taxon>Pseudomonadota</taxon>
        <taxon>Gammaproteobacteria</taxon>
        <taxon>Pseudomonadales</taxon>
        <taxon>Pseudomonadaceae</taxon>
        <taxon>Azotobacter</taxon>
    </lineage>
</organism>
<dbReference type="Proteomes" id="UP000199005">
    <property type="component" value="Unassembled WGS sequence"/>
</dbReference>
<name>A0A1H6X7Y7_9GAMM</name>
<evidence type="ECO:0000313" key="2">
    <source>
        <dbReference type="Proteomes" id="UP000199005"/>
    </source>
</evidence>
<gene>
    <name evidence="1" type="ORF">SAMN04244579_03623</name>
</gene>